<name>A0ABT8LI49_9BACT</name>
<evidence type="ECO:0000313" key="2">
    <source>
        <dbReference type="EMBL" id="MDN5217470.1"/>
    </source>
</evidence>
<organism evidence="2 3">
    <name type="scientific">Agaribacillus aureus</name>
    <dbReference type="NCBI Taxonomy" id="3051825"/>
    <lineage>
        <taxon>Bacteria</taxon>
        <taxon>Pseudomonadati</taxon>
        <taxon>Bacteroidota</taxon>
        <taxon>Cytophagia</taxon>
        <taxon>Cytophagales</taxon>
        <taxon>Splendidivirgaceae</taxon>
        <taxon>Agaribacillus</taxon>
    </lineage>
</organism>
<dbReference type="InterPro" id="IPR003812">
    <property type="entry name" value="Fido"/>
</dbReference>
<protein>
    <submittedName>
        <fullName evidence="2">Fic family protein</fullName>
    </submittedName>
</protein>
<dbReference type="InterPro" id="IPR040198">
    <property type="entry name" value="Fido_containing"/>
</dbReference>
<proteinExistence type="predicted"/>
<dbReference type="InterPro" id="IPR036597">
    <property type="entry name" value="Fido-like_dom_sf"/>
</dbReference>
<dbReference type="InterPro" id="IPR036388">
    <property type="entry name" value="WH-like_DNA-bd_sf"/>
</dbReference>
<dbReference type="RefSeq" id="WP_346762806.1">
    <property type="nucleotide sequence ID" value="NZ_JAUJEB010000017.1"/>
</dbReference>
<dbReference type="Gene3D" id="1.10.3290.10">
    <property type="entry name" value="Fido-like domain"/>
    <property type="match status" value="1"/>
</dbReference>
<evidence type="ECO:0000313" key="3">
    <source>
        <dbReference type="Proteomes" id="UP001172083"/>
    </source>
</evidence>
<dbReference type="Proteomes" id="UP001172083">
    <property type="component" value="Unassembled WGS sequence"/>
</dbReference>
<keyword evidence="3" id="KW-1185">Reference proteome</keyword>
<dbReference type="PANTHER" id="PTHR13504:SF33">
    <property type="entry name" value="FIC FAMILY PROTEIN"/>
    <property type="match status" value="1"/>
</dbReference>
<gene>
    <name evidence="2" type="ORF">QQ020_35690</name>
</gene>
<dbReference type="Pfam" id="PF02661">
    <property type="entry name" value="Fic"/>
    <property type="match status" value="1"/>
</dbReference>
<dbReference type="Gene3D" id="1.10.10.10">
    <property type="entry name" value="Winged helix-like DNA-binding domain superfamily/Winged helix DNA-binding domain"/>
    <property type="match status" value="1"/>
</dbReference>
<dbReference type="PROSITE" id="PS51459">
    <property type="entry name" value="FIDO"/>
    <property type="match status" value="1"/>
</dbReference>
<sequence length="368" mass="41481">MTYNWQQPDWPEFTYRLDEVEALLFEFAERTGRISGFLQGLPEAAKTETIIAVMVAEAVKTSEIEGEFLSREDVMSSIKNHMGLATDSVPVKDKRAQGIAALMMDVRNTYAEPLTSEKLFSWHRMLMKGNSYIKSGAWRSHEAPMQVISGTIGKEKVHYEASPSKQVPQEMVHFIQWFNATEPGAPEAINKPAVRSAIAHLYFESIHPFEDGNGRIGRAISEKALSQGLKRPVLLSLSQAIEQKKMDYYNALKRSQKSNEITPWITYFVQTILESQTLAETRIDFTLKKTKFFDRFNSQLNARQLKVISRMLQEGPDGFEGGMSAKKYGAIAKTSKATATRDLQELAALHIFIPQGGGRSTRYTLSLE</sequence>
<accession>A0ABT8LI49</accession>
<comment type="caution">
    <text evidence="2">The sequence shown here is derived from an EMBL/GenBank/DDBJ whole genome shotgun (WGS) entry which is preliminary data.</text>
</comment>
<dbReference type="EMBL" id="JAUJEB010000017">
    <property type="protein sequence ID" value="MDN5217470.1"/>
    <property type="molecule type" value="Genomic_DNA"/>
</dbReference>
<feature type="domain" description="Fido" evidence="1">
    <location>
        <begin position="114"/>
        <end position="270"/>
    </location>
</feature>
<dbReference type="InterPro" id="IPR025230">
    <property type="entry name" value="DUF4172"/>
</dbReference>
<dbReference type="SUPFAM" id="SSF140931">
    <property type="entry name" value="Fic-like"/>
    <property type="match status" value="1"/>
</dbReference>
<dbReference type="PANTHER" id="PTHR13504">
    <property type="entry name" value="FIDO DOMAIN-CONTAINING PROTEIN DDB_G0283145"/>
    <property type="match status" value="1"/>
</dbReference>
<evidence type="ECO:0000259" key="1">
    <source>
        <dbReference type="PROSITE" id="PS51459"/>
    </source>
</evidence>
<reference evidence="2" key="1">
    <citation type="submission" date="2023-06" db="EMBL/GenBank/DDBJ databases">
        <title>Genomic of Agaribacillus aureum.</title>
        <authorList>
            <person name="Wang G."/>
        </authorList>
    </citation>
    <scope>NUCLEOTIDE SEQUENCE</scope>
    <source>
        <strain evidence="2">BMA12</strain>
    </source>
</reference>
<dbReference type="Pfam" id="PF13776">
    <property type="entry name" value="DUF4172"/>
    <property type="match status" value="1"/>
</dbReference>